<dbReference type="SUPFAM" id="SSF51430">
    <property type="entry name" value="NAD(P)-linked oxidoreductase"/>
    <property type="match status" value="1"/>
</dbReference>
<reference evidence="5" key="2">
    <citation type="submission" date="2025-08" db="UniProtKB">
        <authorList>
            <consortium name="RefSeq"/>
        </authorList>
    </citation>
    <scope>IDENTIFICATION</scope>
    <source>
        <tissue evidence="5">Leaf</tissue>
    </source>
</reference>
<gene>
    <name evidence="5" type="primary">LOC109125885</name>
</gene>
<organism evidence="4 5">
    <name type="scientific">Camelina sativa</name>
    <name type="common">False flax</name>
    <name type="synonym">Myagrum sativum</name>
    <dbReference type="NCBI Taxonomy" id="90675"/>
    <lineage>
        <taxon>Eukaryota</taxon>
        <taxon>Viridiplantae</taxon>
        <taxon>Streptophyta</taxon>
        <taxon>Embryophyta</taxon>
        <taxon>Tracheophyta</taxon>
        <taxon>Spermatophyta</taxon>
        <taxon>Magnoliopsida</taxon>
        <taxon>eudicotyledons</taxon>
        <taxon>Gunneridae</taxon>
        <taxon>Pentapetalae</taxon>
        <taxon>rosids</taxon>
        <taxon>malvids</taxon>
        <taxon>Brassicales</taxon>
        <taxon>Brassicaceae</taxon>
        <taxon>Camelineae</taxon>
        <taxon>Camelina</taxon>
    </lineage>
</organism>
<dbReference type="InterPro" id="IPR050791">
    <property type="entry name" value="Aldo-Keto_reductase"/>
</dbReference>
<dbReference type="InterPro" id="IPR036812">
    <property type="entry name" value="NAD(P)_OxRdtase_dom_sf"/>
</dbReference>
<accession>A0ABM1QBR3</accession>
<dbReference type="Gene3D" id="3.20.20.100">
    <property type="entry name" value="NADP-dependent oxidoreductase domain"/>
    <property type="match status" value="1"/>
</dbReference>
<proteinExistence type="predicted"/>
<evidence type="ECO:0000259" key="3">
    <source>
        <dbReference type="Pfam" id="PF00248"/>
    </source>
</evidence>
<evidence type="ECO:0000313" key="5">
    <source>
        <dbReference type="RefSeq" id="XP_019084201.1"/>
    </source>
</evidence>
<protein>
    <submittedName>
        <fullName evidence="5">Probable aldo-keto reductase 3</fullName>
    </submittedName>
</protein>
<keyword evidence="4" id="KW-1185">Reference proteome</keyword>
<evidence type="ECO:0000256" key="1">
    <source>
        <dbReference type="ARBA" id="ARBA00022857"/>
    </source>
</evidence>
<dbReference type="PANTHER" id="PTHR43625">
    <property type="entry name" value="AFLATOXIN B1 ALDEHYDE REDUCTASE"/>
    <property type="match status" value="1"/>
</dbReference>
<dbReference type="RefSeq" id="XP_019084201.1">
    <property type="nucleotide sequence ID" value="XM_019228656.1"/>
</dbReference>
<name>A0ABM1QBR3_CAMSA</name>
<evidence type="ECO:0000256" key="2">
    <source>
        <dbReference type="ARBA" id="ARBA00023002"/>
    </source>
</evidence>
<dbReference type="Pfam" id="PF00248">
    <property type="entry name" value="Aldo_ket_red"/>
    <property type="match status" value="1"/>
</dbReference>
<evidence type="ECO:0000313" key="4">
    <source>
        <dbReference type="Proteomes" id="UP000694864"/>
    </source>
</evidence>
<dbReference type="GeneID" id="109125885"/>
<sequence>MASKHGFEVLVQGLGCMGLTGHYGAFDTSVMYGPETKEVLLGKDGVREKMALATKFGISSVEGKRGIKGDPAYVRAAYEASFKRLDVACIDLYYQHRVDTLMSLSKSL</sequence>
<keyword evidence="1" id="KW-0521">NADP</keyword>
<dbReference type="PANTHER" id="PTHR43625:SF40">
    <property type="entry name" value="ALDO-KETO REDUCTASE YAKC [NADP(+)]"/>
    <property type="match status" value="1"/>
</dbReference>
<feature type="domain" description="NADP-dependent oxidoreductase" evidence="3">
    <location>
        <begin position="25"/>
        <end position="100"/>
    </location>
</feature>
<dbReference type="InterPro" id="IPR023210">
    <property type="entry name" value="NADP_OxRdtase_dom"/>
</dbReference>
<dbReference type="Proteomes" id="UP000694864">
    <property type="component" value="Chromosome 8"/>
</dbReference>
<keyword evidence="2" id="KW-0560">Oxidoreductase</keyword>
<reference evidence="4" key="1">
    <citation type="journal article" date="2014" name="Nat. Commun.">
        <title>The emerging biofuel crop Camelina sativa retains a highly undifferentiated hexaploid genome structure.</title>
        <authorList>
            <person name="Kagale S."/>
            <person name="Koh C."/>
            <person name="Nixon J."/>
            <person name="Bollina V."/>
            <person name="Clarke W.E."/>
            <person name="Tuteja R."/>
            <person name="Spillane C."/>
            <person name="Robinson S.J."/>
            <person name="Links M.G."/>
            <person name="Clarke C."/>
            <person name="Higgins E.E."/>
            <person name="Huebert T."/>
            <person name="Sharpe A.G."/>
            <person name="Parkin I.A."/>
        </authorList>
    </citation>
    <scope>NUCLEOTIDE SEQUENCE [LARGE SCALE GENOMIC DNA]</scope>
    <source>
        <strain evidence="4">cv. DH55</strain>
    </source>
</reference>